<feature type="domain" description="Brix" evidence="3">
    <location>
        <begin position="121"/>
        <end position="316"/>
    </location>
</feature>
<dbReference type="GO" id="GO:0009116">
    <property type="term" value="P:nucleoside metabolic process"/>
    <property type="evidence" value="ECO:0007669"/>
    <property type="project" value="InterPro"/>
</dbReference>
<keyword evidence="6" id="KW-1185">Reference proteome</keyword>
<dbReference type="PROSITE" id="PS50833">
    <property type="entry name" value="BRIX"/>
    <property type="match status" value="1"/>
</dbReference>
<gene>
    <name evidence="5" type="ORF">C2E20_5214</name>
</gene>
<dbReference type="PROSITE" id="PS51166">
    <property type="entry name" value="CBM20"/>
    <property type="match status" value="1"/>
</dbReference>
<dbReference type="GO" id="GO:0000460">
    <property type="term" value="P:maturation of 5.8S rRNA"/>
    <property type="evidence" value="ECO:0007669"/>
    <property type="project" value="TreeGrafter"/>
</dbReference>
<dbReference type="SUPFAM" id="SSF52954">
    <property type="entry name" value="Class II aaRS ABD-related"/>
    <property type="match status" value="1"/>
</dbReference>
<feature type="compositionally biased region" description="Low complexity" evidence="2">
    <location>
        <begin position="1428"/>
        <end position="1449"/>
    </location>
</feature>
<dbReference type="InterPro" id="IPR002044">
    <property type="entry name" value="CBM20"/>
</dbReference>
<feature type="domain" description="CBM20" evidence="4">
    <location>
        <begin position="1315"/>
        <end position="1421"/>
    </location>
</feature>
<evidence type="ECO:0000256" key="2">
    <source>
        <dbReference type="SAM" id="MobiDB-lite"/>
    </source>
</evidence>
<reference evidence="5 6" key="1">
    <citation type="journal article" date="2018" name="Plant J.">
        <title>Genome sequences of Chlorella sorokiniana UTEX 1602 and Micractinium conductrix SAG 241.80: implications to maltose excretion by a green alga.</title>
        <authorList>
            <person name="Arriola M.B."/>
            <person name="Velmurugan N."/>
            <person name="Zhang Y."/>
            <person name="Plunkett M.H."/>
            <person name="Hondzo H."/>
            <person name="Barney B.M."/>
        </authorList>
    </citation>
    <scope>NUCLEOTIDE SEQUENCE [LARGE SCALE GENOMIC DNA]</scope>
    <source>
        <strain evidence="5 6">SAG 241.80</strain>
    </source>
</reference>
<dbReference type="Gene3D" id="3.40.50.1580">
    <property type="entry name" value="Nucleoside phosphorylase domain"/>
    <property type="match status" value="1"/>
</dbReference>
<dbReference type="InterPro" id="IPR035994">
    <property type="entry name" value="Nucleoside_phosphorylase_sf"/>
</dbReference>
<dbReference type="InterPro" id="IPR013784">
    <property type="entry name" value="Carb-bd-like_fold"/>
</dbReference>
<dbReference type="SMART" id="SM01065">
    <property type="entry name" value="CBM_2"/>
    <property type="match status" value="1"/>
</dbReference>
<proteinExistence type="predicted"/>
<dbReference type="EMBL" id="LHPF02000015">
    <property type="protein sequence ID" value="PSC71392.1"/>
    <property type="molecule type" value="Genomic_DNA"/>
</dbReference>
<protein>
    <submittedName>
        <fullName evidence="5">Ribosome production factor 1 isoform B</fullName>
    </submittedName>
</protein>
<dbReference type="PANTHER" id="PTHR22734">
    <property type="entry name" value="U3 SMALL NUCLEOLAR RIBONUCLEOPROTEIN PROTEIN IMP4"/>
    <property type="match status" value="1"/>
</dbReference>
<evidence type="ECO:0000259" key="3">
    <source>
        <dbReference type="PROSITE" id="PS50833"/>
    </source>
</evidence>
<organism evidence="5 6">
    <name type="scientific">Micractinium conductrix</name>
    <dbReference type="NCBI Taxonomy" id="554055"/>
    <lineage>
        <taxon>Eukaryota</taxon>
        <taxon>Viridiplantae</taxon>
        <taxon>Chlorophyta</taxon>
        <taxon>core chlorophytes</taxon>
        <taxon>Trebouxiophyceae</taxon>
        <taxon>Chlorellales</taxon>
        <taxon>Chlorellaceae</taxon>
        <taxon>Chlorella clade</taxon>
        <taxon>Micractinium</taxon>
    </lineage>
</organism>
<dbReference type="GO" id="GO:0003824">
    <property type="term" value="F:catalytic activity"/>
    <property type="evidence" value="ECO:0007669"/>
    <property type="project" value="InterPro"/>
</dbReference>
<comment type="caution">
    <text evidence="5">The sequence shown here is derived from an EMBL/GenBank/DDBJ whole genome shotgun (WGS) entry which is preliminary data.</text>
</comment>
<dbReference type="GO" id="GO:0042134">
    <property type="term" value="F:rRNA primary transcript binding"/>
    <property type="evidence" value="ECO:0007669"/>
    <property type="project" value="InterPro"/>
</dbReference>
<dbReference type="PANTHER" id="PTHR22734:SF3">
    <property type="entry name" value="RIBOSOME PRODUCTION FACTOR 1"/>
    <property type="match status" value="1"/>
</dbReference>
<feature type="region of interest" description="Disordered" evidence="2">
    <location>
        <begin position="1"/>
        <end position="40"/>
    </location>
</feature>
<evidence type="ECO:0000313" key="5">
    <source>
        <dbReference type="EMBL" id="PSC71392.1"/>
    </source>
</evidence>
<evidence type="ECO:0000256" key="1">
    <source>
        <dbReference type="SAM" id="Coils"/>
    </source>
</evidence>
<dbReference type="InterPro" id="IPR000845">
    <property type="entry name" value="Nucleoside_phosphorylase_d"/>
</dbReference>
<dbReference type="GO" id="GO:0030687">
    <property type="term" value="C:preribosome, large subunit precursor"/>
    <property type="evidence" value="ECO:0007669"/>
    <property type="project" value="TreeGrafter"/>
</dbReference>
<dbReference type="SMART" id="SM00879">
    <property type="entry name" value="Brix"/>
    <property type="match status" value="1"/>
</dbReference>
<dbReference type="InterPro" id="IPR044281">
    <property type="entry name" value="IMP4/RPF1"/>
</dbReference>
<feature type="coiled-coil region" evidence="1">
    <location>
        <begin position="1488"/>
        <end position="1522"/>
    </location>
</feature>
<dbReference type="GO" id="GO:2001070">
    <property type="term" value="F:starch binding"/>
    <property type="evidence" value="ECO:0007669"/>
    <property type="project" value="InterPro"/>
</dbReference>
<keyword evidence="1" id="KW-0175">Coiled coil</keyword>
<dbReference type="Pfam" id="PF01048">
    <property type="entry name" value="PNP_UDP_1"/>
    <property type="match status" value="1"/>
</dbReference>
<dbReference type="SUPFAM" id="SSF53167">
    <property type="entry name" value="Purine and uridine phosphorylases"/>
    <property type="match status" value="1"/>
</dbReference>
<accession>A0A2P6VBC2</accession>
<evidence type="ECO:0000259" key="4">
    <source>
        <dbReference type="PROSITE" id="PS51166"/>
    </source>
</evidence>
<feature type="compositionally biased region" description="Acidic residues" evidence="2">
    <location>
        <begin position="98"/>
        <end position="107"/>
    </location>
</feature>
<feature type="region of interest" description="Disordered" evidence="2">
    <location>
        <begin position="87"/>
        <end position="107"/>
    </location>
</feature>
<dbReference type="SUPFAM" id="SSF49452">
    <property type="entry name" value="Starch-binding domain-like"/>
    <property type="match status" value="1"/>
</dbReference>
<dbReference type="STRING" id="554055.A0A2P6VBC2"/>
<dbReference type="FunFam" id="3.40.50.10480:FF:000004">
    <property type="entry name" value="Ribosome production factor 1"/>
    <property type="match status" value="1"/>
</dbReference>
<dbReference type="Pfam" id="PF04427">
    <property type="entry name" value="Brix"/>
    <property type="match status" value="1"/>
</dbReference>
<dbReference type="InterPro" id="IPR007109">
    <property type="entry name" value="Brix"/>
</dbReference>
<dbReference type="InterPro" id="IPR013783">
    <property type="entry name" value="Ig-like_fold"/>
</dbReference>
<name>A0A2P6VBC2_9CHLO</name>
<feature type="region of interest" description="Disordered" evidence="2">
    <location>
        <begin position="799"/>
        <end position="882"/>
    </location>
</feature>
<dbReference type="Gene3D" id="3.40.50.10480">
    <property type="entry name" value="Probable brix-domain ribosomal biogenesis protein"/>
    <property type="match status" value="1"/>
</dbReference>
<feature type="compositionally biased region" description="Low complexity" evidence="2">
    <location>
        <begin position="855"/>
        <end position="870"/>
    </location>
</feature>
<feature type="region of interest" description="Disordered" evidence="2">
    <location>
        <begin position="1426"/>
        <end position="1486"/>
    </location>
</feature>
<feature type="coiled-coil region" evidence="1">
    <location>
        <begin position="1555"/>
        <end position="1669"/>
    </location>
</feature>
<dbReference type="Pfam" id="PF00686">
    <property type="entry name" value="CBM_20"/>
    <property type="match status" value="1"/>
</dbReference>
<dbReference type="Gene3D" id="2.60.40.10">
    <property type="entry name" value="Immunoglobulins"/>
    <property type="match status" value="1"/>
</dbReference>
<sequence length="1698" mass="181142">MVGKRRRDDDDDGPGPSGGSEAAPTIGQQTAHIKNKQVRGARYVKLKHEKSKAKKKKRAIVAKEAAKAEELGLPPPEKAVPKTIENTREKDETTVQPEDAEVAADEDQDEFAEHFKRIRPPNVLITTSYKVTGTMYRFISELLEVLPCATYYKRQGYPLKKIVEYAKNRDFTDLMVFNEDRKQINGLLLVHLPDGPTAQFRMSNLVLSADIKNHARATSHRPELVLNNFDTGLGHRVGRMFASLFHQDPTFRGRRVVTFHNQRDFVFFRHHRYIFEEREKKEKGKKDKVAFVKARLQEIGPRFTLKLQSLQKGTFDSKGGEFEWLAKPDQDTSRRKFQLFAGGLGAFHKMARPLVEDVLLSTSCLGHRDILARLWGAPDSLPALLALAPSGSPFKFLMEARDDISAQDVVLSELLNARTPAAWVSAARGEAAALAALARHCQENGLVLAVTNRSNFDLVLLPRAAGLVDGIFFCGFATRVEGVAFIARTIAARQVAVVLDLDSTLLESEHLPVQPADWRDLDWRAAVMGRISALPDEPHHAESVHAASWVWRGCTHSYRVRQRLGWTELREMLAQEGRPGGKLAVFVNSARPDGVSWCPEKTPCIGVGLRSVFEADFNMRLGPLWVADDLPEVFNSKYREMVYQVSAYKPVASRPNDYDADGSVLKGMADHIQKFWRHCYGADGGGGAVAALVAAAQRTMTALCVTPLVPGAAASAPVSGPWPDALFKGHGPLSTALSVQQFLEERQLASLLAAAAEAEQAVPAARFVSDTEEVAAVEDAAPAVPAVAENDENAVQAVAGKAHPAVAAHPVPPERVLRPSSRQDGPASPATSHLLVKPAGHQHAPWPVAAPEPPAEAGQQPPATASTAALAEEESDADADGGSGQLVRLLESQGGLDEPAVEEAAQDGCCCGYGAPLPAALGCAAAAAASPRDSLGGLDACPVEIVGSEVEDAEVEIELAAVEAGEPAAEAGEESGAAGRKRDFSAILANDSLLGPGAFSAAITAAQAEYLASHPDKTIKTILLLVAMEAEATPMVEALGLAADSPPRIPPPAPCHSFSGQHAGAEVHLVCFGKCKATGVDNVGTVPAALTTYLAIQAFKPDVVISTGTAGGFRSRGAAIADVFVSTGMVNHDRRIPIPGFDKYGVGAFDALPTPQLQKALGLKAGVVTSGNSLDYTAEDMARMVQHEAAVKEMEAAAVAWAADLFGCPMFCIKSITDIVDGDRPAQDEFLENLHKSADALQRAAAAAGFGARRALRGSVAAIPAAPRRCRPAQRPVAPRCTASVDVHELVRRAGAAISGSNGASNGASGAGTVAMPRKGAGVTFRARRKLKYGYVLKLVGSGVPLGNWDTERAPSMRWTEGDRWVLTVDLPAGSYDFKPCVVRGHDHSNIVRWDDGSNRTLEVTAEDAASGTSFFIDFDNERQEVLGPPRAGAPGPAGAPSMPGTTPGFAPWGRPLNGPPGSYEGASGSVGNTADSFESRLPRDSSVDDLRAELERQRAARQAAEAERDELRRQVASDAAEAAALVSNSTSMRLEFSAIADELASAEEGRLAAAEAAEAIAAQLDELAARLQAAEDARAALQAERDEMDHTLSWEQQRCAQLESERDSMAAEVRAAKAERDELLAEKNSRPQELGAALAQAEAAAAERNALAAQLAQVQSELEAALVEQQRLAAVAERAGQHTAVMRSVGLLLSSIE</sequence>
<dbReference type="GO" id="GO:0000470">
    <property type="term" value="P:maturation of LSU-rRNA"/>
    <property type="evidence" value="ECO:0007669"/>
    <property type="project" value="TreeGrafter"/>
</dbReference>
<dbReference type="Proteomes" id="UP000239649">
    <property type="component" value="Unassembled WGS sequence"/>
</dbReference>
<dbReference type="GO" id="GO:0005730">
    <property type="term" value="C:nucleolus"/>
    <property type="evidence" value="ECO:0007669"/>
    <property type="project" value="TreeGrafter"/>
</dbReference>
<evidence type="ECO:0000313" key="6">
    <source>
        <dbReference type="Proteomes" id="UP000239649"/>
    </source>
</evidence>
<dbReference type="OrthoDB" id="10253204at2759"/>